<dbReference type="AlphaFoldDB" id="A0A6I4ITG2"/>
<protein>
    <submittedName>
        <fullName evidence="2">Serine hydrolase</fullName>
    </submittedName>
</protein>
<gene>
    <name evidence="2" type="ORF">GOQ30_13340</name>
</gene>
<dbReference type="SUPFAM" id="SSF56601">
    <property type="entry name" value="beta-lactamase/transpeptidase-like"/>
    <property type="match status" value="1"/>
</dbReference>
<evidence type="ECO:0000313" key="3">
    <source>
        <dbReference type="Proteomes" id="UP000431264"/>
    </source>
</evidence>
<dbReference type="InterPro" id="IPR012338">
    <property type="entry name" value="Beta-lactam/transpept-like"/>
</dbReference>
<keyword evidence="3" id="KW-1185">Reference proteome</keyword>
<dbReference type="OrthoDB" id="9793489at2"/>
<dbReference type="PANTHER" id="PTHR46825:SF9">
    <property type="entry name" value="BETA-LACTAMASE-RELATED DOMAIN-CONTAINING PROTEIN"/>
    <property type="match status" value="1"/>
</dbReference>
<dbReference type="InterPro" id="IPR050491">
    <property type="entry name" value="AmpC-like"/>
</dbReference>
<proteinExistence type="predicted"/>
<reference evidence="3" key="1">
    <citation type="submission" date="2019-05" db="EMBL/GenBank/DDBJ databases">
        <title>Flavobacterium profundi sp. nov., isolated from a deep-sea seamount.</title>
        <authorList>
            <person name="Zhang D.-C."/>
        </authorList>
    </citation>
    <scope>NUCLEOTIDE SEQUENCE [LARGE SCALE GENOMIC DNA]</scope>
    <source>
        <strain evidence="3">TP390</strain>
    </source>
</reference>
<name>A0A6I4ITG2_9FLAO</name>
<keyword evidence="2" id="KW-0378">Hydrolase</keyword>
<dbReference type="Gene3D" id="3.40.710.10">
    <property type="entry name" value="DD-peptidase/beta-lactamase superfamily"/>
    <property type="match status" value="1"/>
</dbReference>
<organism evidence="2 3">
    <name type="scientific">Flavobacterium profundi</name>
    <dbReference type="NCBI Taxonomy" id="1774945"/>
    <lineage>
        <taxon>Bacteria</taxon>
        <taxon>Pseudomonadati</taxon>
        <taxon>Bacteroidota</taxon>
        <taxon>Flavobacteriia</taxon>
        <taxon>Flavobacteriales</taxon>
        <taxon>Flavobacteriaceae</taxon>
        <taxon>Flavobacterium</taxon>
    </lineage>
</organism>
<evidence type="ECO:0000313" key="2">
    <source>
        <dbReference type="EMBL" id="MVO10150.1"/>
    </source>
</evidence>
<dbReference type="InterPro" id="IPR001466">
    <property type="entry name" value="Beta-lactam-related"/>
</dbReference>
<dbReference type="GO" id="GO:0016787">
    <property type="term" value="F:hydrolase activity"/>
    <property type="evidence" value="ECO:0007669"/>
    <property type="project" value="UniProtKB-KW"/>
</dbReference>
<dbReference type="PANTHER" id="PTHR46825">
    <property type="entry name" value="D-ALANYL-D-ALANINE-CARBOXYPEPTIDASE/ENDOPEPTIDASE AMPH"/>
    <property type="match status" value="1"/>
</dbReference>
<dbReference type="EMBL" id="WQLW01000010">
    <property type="protein sequence ID" value="MVO10150.1"/>
    <property type="molecule type" value="Genomic_DNA"/>
</dbReference>
<comment type="caution">
    <text evidence="2">The sequence shown here is derived from an EMBL/GenBank/DDBJ whole genome shotgun (WGS) entry which is preliminary data.</text>
</comment>
<accession>A0A6I4ITG2</accession>
<dbReference type="Pfam" id="PF00144">
    <property type="entry name" value="Beta-lactamase"/>
    <property type="match status" value="1"/>
</dbReference>
<sequence>MKPLFLFFIPLLSFSQINFDKINKKTEILASKYLKKEDIPGMSISISYNDTIIFSQGFGFADLEKKTKIFPSKTKFEIASITKMITSAVLGKMYEEGTIDWNKTPHFYLDSLAKKPFDFTIKQLAGHIAGLRRNASEEKWSLDNKYSKKDFYRVFTKDSLQYQPQTNFVYSNYGFSVLGFVIEKIYHKNVFDIQNDLIFKPLQMNNTFIDDGHYDENTVTFYKEIENKKVKITEYVYNNTSYSAGCHLSTSEDLIKLGNAFLFANRLLKQETLVELIKPQKLNFGGKTFYGMGVNVNKDIYGNFNYGHGGNAISARSKLLIYPSSKLIIVMLANKSKTKEDNFVEKIADNYIQFLNNKIDF</sequence>
<evidence type="ECO:0000259" key="1">
    <source>
        <dbReference type="Pfam" id="PF00144"/>
    </source>
</evidence>
<feature type="domain" description="Beta-lactamase-related" evidence="1">
    <location>
        <begin position="31"/>
        <end position="345"/>
    </location>
</feature>
<dbReference type="Proteomes" id="UP000431264">
    <property type="component" value="Unassembled WGS sequence"/>
</dbReference>
<dbReference type="RefSeq" id="WP_140998577.1">
    <property type="nucleotide sequence ID" value="NZ_VDCZ01000010.1"/>
</dbReference>